<evidence type="ECO:0000256" key="1">
    <source>
        <dbReference type="ARBA" id="ARBA00023235"/>
    </source>
</evidence>
<evidence type="ECO:0000256" key="2">
    <source>
        <dbReference type="ARBA" id="ARBA00023277"/>
    </source>
</evidence>
<keyword evidence="4" id="KW-1185">Reference proteome</keyword>
<proteinExistence type="predicted"/>
<dbReference type="STRING" id="1941349.STSP1_01500"/>
<dbReference type="PANTHER" id="PTHR36120:SF1">
    <property type="entry name" value="L-FUCOSE ISOMERASE C-TERMINAL DOMAIN-CONTAINING PROTEIN"/>
    <property type="match status" value="1"/>
</dbReference>
<sequence>MPENNSGCNNCINRRDFIGGSTMLLGGLSLNSSLFPGAAFAQQSQGFSDFNPLFKKKLRVRFVICGLIHDTAHEGPCRIGSMENLTREADIKKHQRTFQQRKEMISSRNFPEEVELLPTVDFKMLVKEKDCHFRFPDSEINKVAEEIENTDLLVTLDGFNGQVGIFLAEKFNKPVATVTYSNPERLKTWGKDIGGWLVDMKAGLKHKGLEGYLAYDWADLDQILKMLWVKKAFAESSMLVLTDRYGKTPHGLGSVFYHFDDLKEMYGMGCVPLSNQDAVDRMEAIKKNPAESRKADKLTEELVSKANALHTDKKFVRSSIIYYMAVKSLMDENGCTCFGVGCREVCPLEIAQDQKITPCLTHSLLKDSGYPSVCQLDFNALIAMMAFSYLSKKSAYMGNPEYFKEHKGEKNILSVWHSVPGLKMKGFESEPLPFELRNFTAQGFGPTVKYDFNSDKGEMVTLGRFNPSFDSLMVTKGEIQRGYGMHRRGCTLGVDIRVKDIEDVFEKTQDFGSHLVMVYGDYTRELKKLGKIMNFGVVQAGC</sequence>
<dbReference type="GO" id="GO:0016861">
    <property type="term" value="F:intramolecular oxidoreductase activity, interconverting aldoses and ketoses"/>
    <property type="evidence" value="ECO:0007669"/>
    <property type="project" value="InterPro"/>
</dbReference>
<evidence type="ECO:0000313" key="3">
    <source>
        <dbReference type="EMBL" id="ARN57105.1"/>
    </source>
</evidence>
<dbReference type="InterPro" id="IPR006311">
    <property type="entry name" value="TAT_signal"/>
</dbReference>
<dbReference type="Proteomes" id="UP000193334">
    <property type="component" value="Chromosome"/>
</dbReference>
<dbReference type="RefSeq" id="WP_085755778.1">
    <property type="nucleotide sequence ID" value="NZ_CP021023.1"/>
</dbReference>
<dbReference type="EMBL" id="CP021023">
    <property type="protein sequence ID" value="ARN57105.1"/>
    <property type="molecule type" value="Genomic_DNA"/>
</dbReference>
<gene>
    <name evidence="3" type="ORF">STSP1_01500</name>
</gene>
<dbReference type="KEGG" id="pbp:STSP1_01500"/>
<organism evidence="3 4">
    <name type="scientific">Sedimentisphaera salicampi</name>
    <dbReference type="NCBI Taxonomy" id="1941349"/>
    <lineage>
        <taxon>Bacteria</taxon>
        <taxon>Pseudomonadati</taxon>
        <taxon>Planctomycetota</taxon>
        <taxon>Phycisphaerae</taxon>
        <taxon>Sedimentisphaerales</taxon>
        <taxon>Sedimentisphaeraceae</taxon>
        <taxon>Sedimentisphaera</taxon>
    </lineage>
</organism>
<dbReference type="InterPro" id="IPR009015">
    <property type="entry name" value="Fucose_isomerase_N/cen_sf"/>
</dbReference>
<dbReference type="GO" id="GO:0005996">
    <property type="term" value="P:monosaccharide metabolic process"/>
    <property type="evidence" value="ECO:0007669"/>
    <property type="project" value="InterPro"/>
</dbReference>
<dbReference type="OrthoDB" id="5838738at2"/>
<dbReference type="SUPFAM" id="SSF53743">
    <property type="entry name" value="FucI/AraA N-terminal and middle domains"/>
    <property type="match status" value="1"/>
</dbReference>
<reference evidence="4" key="1">
    <citation type="submission" date="2017-04" db="EMBL/GenBank/DDBJ databases">
        <title>Comparative genomics and description of representatives of a novel lineage of planctomycetes thriving in anoxic sediments.</title>
        <authorList>
            <person name="Spring S."/>
            <person name="Bunk B."/>
            <person name="Sproer C."/>
        </authorList>
    </citation>
    <scope>NUCLEOTIDE SEQUENCE [LARGE SCALE GENOMIC DNA]</scope>
    <source>
        <strain evidence="4">ST-PulAB-D4</strain>
    </source>
</reference>
<name>A0A1W6LMV0_9BACT</name>
<keyword evidence="2" id="KW-0119">Carbohydrate metabolism</keyword>
<dbReference type="PANTHER" id="PTHR36120">
    <property type="entry name" value="FUCOSE ISOMERASE"/>
    <property type="match status" value="1"/>
</dbReference>
<keyword evidence="1 3" id="KW-0413">Isomerase</keyword>
<protein>
    <submittedName>
        <fullName evidence="3">L-fucose isomerase</fullName>
    </submittedName>
</protein>
<dbReference type="PROSITE" id="PS51318">
    <property type="entry name" value="TAT"/>
    <property type="match status" value="1"/>
</dbReference>
<evidence type="ECO:0000313" key="4">
    <source>
        <dbReference type="Proteomes" id="UP000193334"/>
    </source>
</evidence>
<accession>A0A1W6LMV0</accession>
<dbReference type="GO" id="GO:0005737">
    <property type="term" value="C:cytoplasm"/>
    <property type="evidence" value="ECO:0007669"/>
    <property type="project" value="InterPro"/>
</dbReference>
<dbReference type="AlphaFoldDB" id="A0A1W6LMV0"/>